<name>A0A8X7QDV1_BRACI</name>
<accession>A0A8X7QDV1</accession>
<dbReference type="Proteomes" id="UP000886595">
    <property type="component" value="Unassembled WGS sequence"/>
</dbReference>
<protein>
    <submittedName>
        <fullName evidence="1">Uncharacterized protein</fullName>
    </submittedName>
</protein>
<evidence type="ECO:0000313" key="2">
    <source>
        <dbReference type="Proteomes" id="UP000886595"/>
    </source>
</evidence>
<gene>
    <name evidence="1" type="ORF">Bca52824_073332</name>
</gene>
<sequence>MTVVHGWLTRFETRVNVILSSADRDNLSVLNLGPSLYHDMTTSTLFKFLHDLSEVIPNIL</sequence>
<reference evidence="1 2" key="1">
    <citation type="submission" date="2020-02" db="EMBL/GenBank/DDBJ databases">
        <authorList>
            <person name="Ma Q."/>
            <person name="Huang Y."/>
            <person name="Song X."/>
            <person name="Pei D."/>
        </authorList>
    </citation>
    <scope>NUCLEOTIDE SEQUENCE [LARGE SCALE GENOMIC DNA]</scope>
    <source>
        <strain evidence="1">Sxm20200214</strain>
        <tissue evidence="1">Leaf</tissue>
    </source>
</reference>
<dbReference type="EMBL" id="JAAMPC010000014">
    <property type="protein sequence ID" value="KAG2266253.1"/>
    <property type="molecule type" value="Genomic_DNA"/>
</dbReference>
<dbReference type="AlphaFoldDB" id="A0A8X7QDV1"/>
<proteinExistence type="predicted"/>
<evidence type="ECO:0000313" key="1">
    <source>
        <dbReference type="EMBL" id="KAG2266253.1"/>
    </source>
</evidence>
<comment type="caution">
    <text evidence="1">The sequence shown here is derived from an EMBL/GenBank/DDBJ whole genome shotgun (WGS) entry which is preliminary data.</text>
</comment>
<organism evidence="1 2">
    <name type="scientific">Brassica carinata</name>
    <name type="common">Ethiopian mustard</name>
    <name type="synonym">Abyssinian cabbage</name>
    <dbReference type="NCBI Taxonomy" id="52824"/>
    <lineage>
        <taxon>Eukaryota</taxon>
        <taxon>Viridiplantae</taxon>
        <taxon>Streptophyta</taxon>
        <taxon>Embryophyta</taxon>
        <taxon>Tracheophyta</taxon>
        <taxon>Spermatophyta</taxon>
        <taxon>Magnoliopsida</taxon>
        <taxon>eudicotyledons</taxon>
        <taxon>Gunneridae</taxon>
        <taxon>Pentapetalae</taxon>
        <taxon>rosids</taxon>
        <taxon>malvids</taxon>
        <taxon>Brassicales</taxon>
        <taxon>Brassicaceae</taxon>
        <taxon>Brassiceae</taxon>
        <taxon>Brassica</taxon>
    </lineage>
</organism>
<keyword evidence="2" id="KW-1185">Reference proteome</keyword>